<dbReference type="InterPro" id="IPR035992">
    <property type="entry name" value="Ricin_B-like_lectins"/>
</dbReference>
<dbReference type="Gene3D" id="2.80.10.50">
    <property type="match status" value="1"/>
</dbReference>
<reference evidence="3 4" key="1">
    <citation type="submission" date="2016-07" db="EMBL/GenBank/DDBJ databases">
        <title>Pervasive Adenine N6-methylation of Active Genes in Fungi.</title>
        <authorList>
            <consortium name="DOE Joint Genome Institute"/>
            <person name="Mondo S.J."/>
            <person name="Dannebaum R.O."/>
            <person name="Kuo R.C."/>
            <person name="Labutti K."/>
            <person name="Haridas S."/>
            <person name="Kuo A."/>
            <person name="Salamov A."/>
            <person name="Ahrendt S.R."/>
            <person name="Lipzen A."/>
            <person name="Sullivan W."/>
            <person name="Andreopoulos W.B."/>
            <person name="Clum A."/>
            <person name="Lindquist E."/>
            <person name="Daum C."/>
            <person name="Ramamoorthy G.K."/>
            <person name="Gryganskyi A."/>
            <person name="Culley D."/>
            <person name="Magnuson J.K."/>
            <person name="James T.Y."/>
            <person name="O'Malley M.A."/>
            <person name="Stajich J.E."/>
            <person name="Spatafora J.W."/>
            <person name="Visel A."/>
            <person name="Grigoriev I.V."/>
        </authorList>
    </citation>
    <scope>NUCLEOTIDE SEQUENCE [LARGE SCALE GENOMIC DNA]</scope>
    <source>
        <strain evidence="3 4">CBS 115471</strain>
    </source>
</reference>
<dbReference type="SUPFAM" id="SSF50370">
    <property type="entry name" value="Ricin B-like lectins"/>
    <property type="match status" value="1"/>
</dbReference>
<feature type="chain" id="PRO_5013118816" description="Ricin B lectin domain-containing protein" evidence="1">
    <location>
        <begin position="18"/>
        <end position="171"/>
    </location>
</feature>
<feature type="signal peptide" evidence="1">
    <location>
        <begin position="1"/>
        <end position="17"/>
    </location>
</feature>
<sequence length="171" mass="18382">MLTTALLALALAATGLSQTMKEGYRKVYITSMVDPKFVVVPKTPVKSGTTLVVQTLTSKPEQQWYIKEGVNVTIQLAGTTLCLDGGAKTNWKDMGSIYVKDCSETEVAQKWNVMADGRIALVASSPQECIDLQYMRATANNPVGLYACAGLGNTGAKDKGINWPLVNATTF</sequence>
<comment type="caution">
    <text evidence="3">The sequence shown here is derived from an EMBL/GenBank/DDBJ whole genome shotgun (WGS) entry which is preliminary data.</text>
</comment>
<dbReference type="PROSITE" id="PS50231">
    <property type="entry name" value="RICIN_B_LECTIN"/>
    <property type="match status" value="1"/>
</dbReference>
<accession>A0A1Y1ZQY3</accession>
<keyword evidence="1" id="KW-0732">Signal</keyword>
<dbReference type="Proteomes" id="UP000193144">
    <property type="component" value="Unassembled WGS sequence"/>
</dbReference>
<organism evidence="3 4">
    <name type="scientific">Clohesyomyces aquaticus</name>
    <dbReference type="NCBI Taxonomy" id="1231657"/>
    <lineage>
        <taxon>Eukaryota</taxon>
        <taxon>Fungi</taxon>
        <taxon>Dikarya</taxon>
        <taxon>Ascomycota</taxon>
        <taxon>Pezizomycotina</taxon>
        <taxon>Dothideomycetes</taxon>
        <taxon>Pleosporomycetidae</taxon>
        <taxon>Pleosporales</taxon>
        <taxon>Lindgomycetaceae</taxon>
        <taxon>Clohesyomyces</taxon>
    </lineage>
</organism>
<protein>
    <recommendedName>
        <fullName evidence="2">Ricin B lectin domain-containing protein</fullName>
    </recommendedName>
</protein>
<keyword evidence="4" id="KW-1185">Reference proteome</keyword>
<feature type="domain" description="Ricin B lectin" evidence="2">
    <location>
        <begin position="72"/>
        <end position="151"/>
    </location>
</feature>
<dbReference type="STRING" id="1231657.A0A1Y1ZQY3"/>
<dbReference type="AlphaFoldDB" id="A0A1Y1ZQY3"/>
<gene>
    <name evidence="3" type="ORF">BCR34DRAFT_290678</name>
</gene>
<dbReference type="CDD" id="cd00161">
    <property type="entry name" value="beta-trefoil_Ricin-like"/>
    <property type="match status" value="1"/>
</dbReference>
<dbReference type="InterPro" id="IPR000772">
    <property type="entry name" value="Ricin_B_lectin"/>
</dbReference>
<evidence type="ECO:0000256" key="1">
    <source>
        <dbReference type="SAM" id="SignalP"/>
    </source>
</evidence>
<name>A0A1Y1ZQY3_9PLEO</name>
<evidence type="ECO:0000259" key="2">
    <source>
        <dbReference type="Pfam" id="PF00652"/>
    </source>
</evidence>
<evidence type="ECO:0000313" key="4">
    <source>
        <dbReference type="Proteomes" id="UP000193144"/>
    </source>
</evidence>
<proteinExistence type="predicted"/>
<dbReference type="OrthoDB" id="6770063at2759"/>
<evidence type="ECO:0000313" key="3">
    <source>
        <dbReference type="EMBL" id="ORY12640.1"/>
    </source>
</evidence>
<dbReference type="EMBL" id="MCFA01000049">
    <property type="protein sequence ID" value="ORY12640.1"/>
    <property type="molecule type" value="Genomic_DNA"/>
</dbReference>
<dbReference type="Pfam" id="PF00652">
    <property type="entry name" value="Ricin_B_lectin"/>
    <property type="match status" value="1"/>
</dbReference>